<accession>A0A2T4AR28</accession>
<evidence type="ECO:0000313" key="2">
    <source>
        <dbReference type="EMBL" id="PTB59499.1"/>
    </source>
</evidence>
<sequence>MRVLLGLVVWRFFFFSIRDGIRFYQVHYRPLEQHGMGFLDSLYLPLANRTGEDDIYVGNGDCAAWAAKAILVDVCGLEQ</sequence>
<gene>
    <name evidence="2" type="ORF">M431DRAFT_504429</name>
</gene>
<evidence type="ECO:0000313" key="3">
    <source>
        <dbReference type="Proteomes" id="UP000241690"/>
    </source>
</evidence>
<feature type="chain" id="PRO_5015574368" evidence="1">
    <location>
        <begin position="21"/>
        <end position="79"/>
    </location>
</feature>
<name>A0A2T4AR28_TRIHA</name>
<evidence type="ECO:0000256" key="1">
    <source>
        <dbReference type="SAM" id="SignalP"/>
    </source>
</evidence>
<dbReference type="EMBL" id="KZ679676">
    <property type="protein sequence ID" value="PTB59499.1"/>
    <property type="molecule type" value="Genomic_DNA"/>
</dbReference>
<dbReference type="AlphaFoldDB" id="A0A2T4AR28"/>
<feature type="signal peptide" evidence="1">
    <location>
        <begin position="1"/>
        <end position="20"/>
    </location>
</feature>
<organism evidence="2 3">
    <name type="scientific">Trichoderma harzianum CBS 226.95</name>
    <dbReference type="NCBI Taxonomy" id="983964"/>
    <lineage>
        <taxon>Eukaryota</taxon>
        <taxon>Fungi</taxon>
        <taxon>Dikarya</taxon>
        <taxon>Ascomycota</taxon>
        <taxon>Pezizomycotina</taxon>
        <taxon>Sordariomycetes</taxon>
        <taxon>Hypocreomycetidae</taxon>
        <taxon>Hypocreales</taxon>
        <taxon>Hypocreaceae</taxon>
        <taxon>Trichoderma</taxon>
    </lineage>
</organism>
<keyword evidence="1" id="KW-0732">Signal</keyword>
<keyword evidence="3" id="KW-1185">Reference proteome</keyword>
<dbReference type="Proteomes" id="UP000241690">
    <property type="component" value="Unassembled WGS sequence"/>
</dbReference>
<dbReference type="RefSeq" id="XP_024779176.1">
    <property type="nucleotide sequence ID" value="XM_024918474.1"/>
</dbReference>
<proteinExistence type="predicted"/>
<reference evidence="2 3" key="1">
    <citation type="submission" date="2016-07" db="EMBL/GenBank/DDBJ databases">
        <title>Multiple horizontal gene transfer events from other fungi enriched the ability of initially mycotrophic Trichoderma (Ascomycota) to feed on dead plant biomass.</title>
        <authorList>
            <consortium name="DOE Joint Genome Institute"/>
            <person name="Aerts A."/>
            <person name="Atanasova L."/>
            <person name="Chenthamara K."/>
            <person name="Zhang J."/>
            <person name="Grujic M."/>
            <person name="Henrissat B."/>
            <person name="Kuo A."/>
            <person name="Salamov A."/>
            <person name="Lipzen A."/>
            <person name="Labutti K."/>
            <person name="Barry K."/>
            <person name="Miao Y."/>
            <person name="Rahimi M.J."/>
            <person name="Shen Q."/>
            <person name="Grigoriev I.V."/>
            <person name="Kubicek C.P."/>
            <person name="Druzhinina I.S."/>
        </authorList>
    </citation>
    <scope>NUCLEOTIDE SEQUENCE [LARGE SCALE GENOMIC DNA]</scope>
    <source>
        <strain evidence="2 3">CBS 226.95</strain>
    </source>
</reference>
<protein>
    <submittedName>
        <fullName evidence="2">Uncharacterized protein</fullName>
    </submittedName>
</protein>
<dbReference type="GeneID" id="36627043"/>